<protein>
    <recommendedName>
        <fullName evidence="2">DNA-directed RNA polymerase M/15kDa subunit domain-containing protein</fullName>
    </recommendedName>
</protein>
<dbReference type="AlphaFoldDB" id="A0A6C0CP43"/>
<sequence>MSNLDTIRFCNICDNKLYHQVEEDSLIYFCRVCGNKNSDINEDSVCVLNVQIGTETNKSKPMEHVVNKYTKYDPTLPHIVLPCPNETCTTNKISEKTGELTDNKADIIYMRYNNKQMKHLYMCSSCDFTWTSN</sequence>
<proteinExistence type="predicted"/>
<evidence type="ECO:0008006" key="2">
    <source>
        <dbReference type="Google" id="ProtNLM"/>
    </source>
</evidence>
<dbReference type="Gene3D" id="2.20.25.10">
    <property type="match status" value="1"/>
</dbReference>
<organism evidence="1">
    <name type="scientific">viral metagenome</name>
    <dbReference type="NCBI Taxonomy" id="1070528"/>
    <lineage>
        <taxon>unclassified sequences</taxon>
        <taxon>metagenomes</taxon>
        <taxon>organismal metagenomes</taxon>
    </lineage>
</organism>
<evidence type="ECO:0000313" key="1">
    <source>
        <dbReference type="EMBL" id="QHT05454.1"/>
    </source>
</evidence>
<dbReference type="EMBL" id="MN739454">
    <property type="protein sequence ID" value="QHT05454.1"/>
    <property type="molecule type" value="Genomic_DNA"/>
</dbReference>
<reference evidence="1" key="1">
    <citation type="journal article" date="2020" name="Nature">
        <title>Giant virus diversity and host interactions through global metagenomics.</title>
        <authorList>
            <person name="Schulz F."/>
            <person name="Roux S."/>
            <person name="Paez-Espino D."/>
            <person name="Jungbluth S."/>
            <person name="Walsh D.A."/>
            <person name="Denef V.J."/>
            <person name="McMahon K.D."/>
            <person name="Konstantinidis K.T."/>
            <person name="Eloe-Fadrosh E.A."/>
            <person name="Kyrpides N.C."/>
            <person name="Woyke T."/>
        </authorList>
    </citation>
    <scope>NUCLEOTIDE SEQUENCE</scope>
    <source>
        <strain evidence="1">GVMAG-M-3300021375-17</strain>
    </source>
</reference>
<name>A0A6C0CP43_9ZZZZ</name>
<accession>A0A6C0CP43</accession>